<gene>
    <name evidence="8" type="ORF">DMAD_11647</name>
</gene>
<dbReference type="InterPro" id="IPR038286">
    <property type="entry name" value="IPK_sf"/>
</dbReference>
<evidence type="ECO:0000313" key="8">
    <source>
        <dbReference type="EMBL" id="BFF93893.1"/>
    </source>
</evidence>
<dbReference type="EC" id="2.7.-.-" evidence="6"/>
<feature type="region of interest" description="Disordered" evidence="7">
    <location>
        <begin position="1"/>
        <end position="48"/>
    </location>
</feature>
<evidence type="ECO:0000256" key="2">
    <source>
        <dbReference type="ARBA" id="ARBA00022679"/>
    </source>
</evidence>
<feature type="region of interest" description="Disordered" evidence="7">
    <location>
        <begin position="92"/>
        <end position="113"/>
    </location>
</feature>
<keyword evidence="9" id="KW-1185">Reference proteome</keyword>
<organism evidence="8 9">
    <name type="scientific">Drosophila madeirensis</name>
    <name type="common">Fruit fly</name>
    <dbReference type="NCBI Taxonomy" id="30013"/>
    <lineage>
        <taxon>Eukaryota</taxon>
        <taxon>Metazoa</taxon>
        <taxon>Ecdysozoa</taxon>
        <taxon>Arthropoda</taxon>
        <taxon>Hexapoda</taxon>
        <taxon>Insecta</taxon>
        <taxon>Pterygota</taxon>
        <taxon>Neoptera</taxon>
        <taxon>Endopterygota</taxon>
        <taxon>Diptera</taxon>
        <taxon>Brachycera</taxon>
        <taxon>Muscomorpha</taxon>
        <taxon>Ephydroidea</taxon>
        <taxon>Drosophilidae</taxon>
        <taxon>Drosophila</taxon>
        <taxon>Sophophora</taxon>
    </lineage>
</organism>
<dbReference type="FunFam" id="3.30.470.160:FF:000001">
    <property type="entry name" value="Kinase"/>
    <property type="match status" value="1"/>
</dbReference>
<dbReference type="Gene3D" id="3.30.470.160">
    <property type="entry name" value="Inositol polyphosphate kinase"/>
    <property type="match status" value="1"/>
</dbReference>
<reference evidence="8 9" key="1">
    <citation type="submission" date="2024-02" db="EMBL/GenBank/DDBJ databases">
        <title>A chromosome-level genome assembly of Drosophila madeirensis, a fruit fly species endemic to Madeira island.</title>
        <authorList>
            <person name="Tomihara K."/>
            <person name="Llopart A."/>
            <person name="Yamamoto D."/>
        </authorList>
    </citation>
    <scope>NUCLEOTIDE SEQUENCE [LARGE SCALE GENOMIC DNA]</scope>
    <source>
        <strain evidence="8 9">RF1</strain>
    </source>
</reference>
<feature type="compositionally biased region" description="Low complexity" evidence="7">
    <location>
        <begin position="11"/>
        <end position="33"/>
    </location>
</feature>
<dbReference type="SUPFAM" id="SSF56104">
    <property type="entry name" value="SAICAR synthase-like"/>
    <property type="match status" value="1"/>
</dbReference>
<evidence type="ECO:0000256" key="3">
    <source>
        <dbReference type="ARBA" id="ARBA00022741"/>
    </source>
</evidence>
<evidence type="ECO:0000256" key="6">
    <source>
        <dbReference type="RuleBase" id="RU363090"/>
    </source>
</evidence>
<dbReference type="GO" id="GO:0005634">
    <property type="term" value="C:nucleus"/>
    <property type="evidence" value="ECO:0007669"/>
    <property type="project" value="TreeGrafter"/>
</dbReference>
<accession>A0AAU9FDX1</accession>
<keyword evidence="2 6" id="KW-0808">Transferase</keyword>
<keyword evidence="5" id="KW-0067">ATP-binding</keyword>
<evidence type="ECO:0000313" key="9">
    <source>
        <dbReference type="Proteomes" id="UP001500889"/>
    </source>
</evidence>
<dbReference type="InterPro" id="IPR005522">
    <property type="entry name" value="IPK"/>
</dbReference>
<dbReference type="Proteomes" id="UP001500889">
    <property type="component" value="Chromosome U"/>
</dbReference>
<evidence type="ECO:0000256" key="4">
    <source>
        <dbReference type="ARBA" id="ARBA00022777"/>
    </source>
</evidence>
<sequence length="469" mass="53050">MTMTSTVLQRPPAAATSPKQQQQQQAAAVTKVTKPTKPSSGNRSTMAWSNETKMRFSCIDNIGLKQLWKLIALDTGASTKQHNAHHIMLDVEQQQQQQQQQKQSKSNNNNHELQIPCDNLADYLSLQRAAQVQAQTKAQTQQHTQTQAPAQQTPQMSLLKFLAINALELSAPATPHLLQQQQAKPQGWMQLSGHPESIVPMSTGIVRKRIVGIDDSEVHAYRQLCQEPQTSQIVPAYFGMREMQSQHYIELQDLLAGFKDPCVMDIKMGSRTFLESEVSNATLRPDLYQKMIAVDPSAPTAAESEARAITKLRYMTFRESLSSSHSKGFRIEALRLRGRAPVKDLKTCRSSEQISQTIEQFLGARKSVQKELLKRLKHMRLVVEQSEFFNRHEIVGSSIFIVYDDERVGAWLIDFAKSRQLPAQMRVDHRSDWTPGNREEGLLKGMDELIHAFEEIYARNGGHRSCLKI</sequence>
<keyword evidence="4 6" id="KW-0418">Kinase</keyword>
<evidence type="ECO:0000256" key="7">
    <source>
        <dbReference type="SAM" id="MobiDB-lite"/>
    </source>
</evidence>
<dbReference type="GO" id="GO:0000828">
    <property type="term" value="F:inositol hexakisphosphate kinase activity"/>
    <property type="evidence" value="ECO:0007669"/>
    <property type="project" value="TreeGrafter"/>
</dbReference>
<dbReference type="GO" id="GO:0005524">
    <property type="term" value="F:ATP binding"/>
    <property type="evidence" value="ECO:0007669"/>
    <property type="project" value="UniProtKB-KW"/>
</dbReference>
<dbReference type="GO" id="GO:0032958">
    <property type="term" value="P:inositol phosphate biosynthetic process"/>
    <property type="evidence" value="ECO:0007669"/>
    <property type="project" value="InterPro"/>
</dbReference>
<proteinExistence type="inferred from homology"/>
<dbReference type="GO" id="GO:0005737">
    <property type="term" value="C:cytoplasm"/>
    <property type="evidence" value="ECO:0007669"/>
    <property type="project" value="TreeGrafter"/>
</dbReference>
<dbReference type="GO" id="GO:0046854">
    <property type="term" value="P:phosphatidylinositol phosphate biosynthetic process"/>
    <property type="evidence" value="ECO:0007669"/>
    <property type="project" value="TreeGrafter"/>
</dbReference>
<feature type="compositionally biased region" description="Low complexity" evidence="7">
    <location>
        <begin position="93"/>
        <end position="110"/>
    </location>
</feature>
<name>A0AAU9FDX1_DROMD</name>
<dbReference type="PANTHER" id="PTHR12400:SF26">
    <property type="entry name" value="KINASE"/>
    <property type="match status" value="1"/>
</dbReference>
<dbReference type="Pfam" id="PF03770">
    <property type="entry name" value="IPK"/>
    <property type="match status" value="1"/>
</dbReference>
<evidence type="ECO:0000256" key="5">
    <source>
        <dbReference type="ARBA" id="ARBA00022840"/>
    </source>
</evidence>
<protein>
    <recommendedName>
        <fullName evidence="6">Kinase</fullName>
        <ecNumber evidence="6">2.7.-.-</ecNumber>
    </recommendedName>
</protein>
<dbReference type="PANTHER" id="PTHR12400">
    <property type="entry name" value="INOSITOL POLYPHOSPHATE KINASE"/>
    <property type="match status" value="1"/>
</dbReference>
<comment type="similarity">
    <text evidence="1 6">Belongs to the inositol phosphokinase (IPK) family.</text>
</comment>
<keyword evidence="3" id="KW-0547">Nucleotide-binding</keyword>
<dbReference type="AlphaFoldDB" id="A0AAU9FDX1"/>
<dbReference type="EMBL" id="AP029264">
    <property type="protein sequence ID" value="BFF93893.1"/>
    <property type="molecule type" value="Genomic_DNA"/>
</dbReference>
<evidence type="ECO:0000256" key="1">
    <source>
        <dbReference type="ARBA" id="ARBA00007374"/>
    </source>
</evidence>
<feature type="compositionally biased region" description="Polar residues" evidence="7">
    <location>
        <begin position="36"/>
        <end position="48"/>
    </location>
</feature>